<accession>A0A8S5PQX9</accession>
<name>A0A8S5PQX9_9CAUD</name>
<proteinExistence type="predicted"/>
<reference evidence="1" key="1">
    <citation type="journal article" date="2021" name="Proc. Natl. Acad. Sci. U.S.A.">
        <title>A Catalog of Tens of Thousands of Viruses from Human Metagenomes Reveals Hidden Associations with Chronic Diseases.</title>
        <authorList>
            <person name="Tisza M.J."/>
            <person name="Buck C.B."/>
        </authorList>
    </citation>
    <scope>NUCLEOTIDE SEQUENCE</scope>
    <source>
        <strain evidence="1">Ct96x5</strain>
    </source>
</reference>
<protein>
    <submittedName>
        <fullName evidence="1">Uncharacterized protein</fullName>
    </submittedName>
</protein>
<sequence length="40" mass="4507">MERPSEPYEAYRNDEDSYIPLALEPVGMALWGAEGLPEPL</sequence>
<organism evidence="1">
    <name type="scientific">Siphoviridae sp. ct96x5</name>
    <dbReference type="NCBI Taxonomy" id="2825367"/>
    <lineage>
        <taxon>Viruses</taxon>
        <taxon>Duplodnaviria</taxon>
        <taxon>Heunggongvirae</taxon>
        <taxon>Uroviricota</taxon>
        <taxon>Caudoviricetes</taxon>
    </lineage>
</organism>
<dbReference type="EMBL" id="BK015488">
    <property type="protein sequence ID" value="DAE09559.1"/>
    <property type="molecule type" value="Genomic_DNA"/>
</dbReference>
<evidence type="ECO:0000313" key="1">
    <source>
        <dbReference type="EMBL" id="DAE09559.1"/>
    </source>
</evidence>